<dbReference type="Proteomes" id="UP000005408">
    <property type="component" value="Unassembled WGS sequence"/>
</dbReference>
<feature type="region of interest" description="Disordered" evidence="1">
    <location>
        <begin position="26"/>
        <end position="142"/>
    </location>
</feature>
<feature type="compositionally biased region" description="Pro residues" evidence="1">
    <location>
        <begin position="128"/>
        <end position="142"/>
    </location>
</feature>
<accession>A0A8W8MQ47</accession>
<organism evidence="2 3">
    <name type="scientific">Magallana gigas</name>
    <name type="common">Pacific oyster</name>
    <name type="synonym">Crassostrea gigas</name>
    <dbReference type="NCBI Taxonomy" id="29159"/>
    <lineage>
        <taxon>Eukaryota</taxon>
        <taxon>Metazoa</taxon>
        <taxon>Spiralia</taxon>
        <taxon>Lophotrochozoa</taxon>
        <taxon>Mollusca</taxon>
        <taxon>Bivalvia</taxon>
        <taxon>Autobranchia</taxon>
        <taxon>Pteriomorphia</taxon>
        <taxon>Ostreida</taxon>
        <taxon>Ostreoidea</taxon>
        <taxon>Ostreidae</taxon>
        <taxon>Magallana</taxon>
    </lineage>
</organism>
<reference evidence="2" key="1">
    <citation type="submission" date="2022-08" db="UniProtKB">
        <authorList>
            <consortium name="EnsemblMetazoa"/>
        </authorList>
    </citation>
    <scope>IDENTIFICATION</scope>
    <source>
        <strain evidence="2">05x7-T-G4-1.051#20</strain>
    </source>
</reference>
<dbReference type="AlphaFoldDB" id="A0A8W8MQ47"/>
<name>A0A8W8MQ47_MAGGI</name>
<proteinExistence type="predicted"/>
<evidence type="ECO:0000256" key="1">
    <source>
        <dbReference type="SAM" id="MobiDB-lite"/>
    </source>
</evidence>
<keyword evidence="3" id="KW-1185">Reference proteome</keyword>
<dbReference type="EnsemblMetazoa" id="G33739.1">
    <property type="protein sequence ID" value="G33739.1:cds"/>
    <property type="gene ID" value="G33739"/>
</dbReference>
<protein>
    <submittedName>
        <fullName evidence="2">Uncharacterized protein</fullName>
    </submittedName>
</protein>
<sequence length="142" mass="15419">MGKVRKVAKIPMGVLSKDTILCLTSESDDEVEETRVKETTFPEIEGNESDDEAEETGVKETTFPEIEANDIPVTEQDSFDMGDLPPPPPPLSSLNESISNDFPPPPFIEMMGNMTVDMGTALEGPQADEPPPPPPSLPRLPL</sequence>
<feature type="compositionally biased region" description="Acidic residues" evidence="1">
    <location>
        <begin position="45"/>
        <end position="55"/>
    </location>
</feature>
<evidence type="ECO:0000313" key="2">
    <source>
        <dbReference type="EnsemblMetazoa" id="G33739.1:cds"/>
    </source>
</evidence>
<evidence type="ECO:0000313" key="3">
    <source>
        <dbReference type="Proteomes" id="UP000005408"/>
    </source>
</evidence>